<proteinExistence type="predicted"/>
<dbReference type="InterPro" id="IPR036188">
    <property type="entry name" value="FAD/NAD-bd_sf"/>
</dbReference>
<dbReference type="Proteomes" id="UP000063699">
    <property type="component" value="Chromosome"/>
</dbReference>
<feature type="domain" description="Response regulatory" evidence="5">
    <location>
        <begin position="8"/>
        <end position="131"/>
    </location>
</feature>
<keyword evidence="1" id="KW-0285">Flavoprotein</keyword>
<evidence type="ECO:0000259" key="5">
    <source>
        <dbReference type="PROSITE" id="PS50110"/>
    </source>
</evidence>
<dbReference type="Pfam" id="PF07992">
    <property type="entry name" value="Pyr_redox_2"/>
    <property type="match status" value="1"/>
</dbReference>
<dbReference type="KEGG" id="kphy:AOZ06_21810"/>
<comment type="catalytic activity">
    <reaction evidence="3">
        <text>[thioredoxin]-dithiol + NADP(+) = [thioredoxin]-disulfide + NADPH + H(+)</text>
        <dbReference type="Rhea" id="RHEA:20345"/>
        <dbReference type="Rhea" id="RHEA-COMP:10698"/>
        <dbReference type="Rhea" id="RHEA-COMP:10700"/>
        <dbReference type="ChEBI" id="CHEBI:15378"/>
        <dbReference type="ChEBI" id="CHEBI:29950"/>
        <dbReference type="ChEBI" id="CHEBI:50058"/>
        <dbReference type="ChEBI" id="CHEBI:57783"/>
        <dbReference type="ChEBI" id="CHEBI:58349"/>
        <dbReference type="EC" id="1.8.1.9"/>
    </reaction>
</comment>
<dbReference type="Pfam" id="PF00072">
    <property type="entry name" value="Response_reg"/>
    <property type="match status" value="1"/>
</dbReference>
<dbReference type="SMART" id="SM00448">
    <property type="entry name" value="REC"/>
    <property type="match status" value="1"/>
</dbReference>
<dbReference type="SUPFAM" id="SSF51905">
    <property type="entry name" value="FAD/NAD(P)-binding domain"/>
    <property type="match status" value="1"/>
</dbReference>
<dbReference type="InterPro" id="IPR001789">
    <property type="entry name" value="Sig_transdc_resp-reg_receiver"/>
</dbReference>
<evidence type="ECO:0000256" key="3">
    <source>
        <dbReference type="ARBA" id="ARBA00048132"/>
    </source>
</evidence>
<evidence type="ECO:0000313" key="6">
    <source>
        <dbReference type="EMBL" id="ALG09197.1"/>
    </source>
</evidence>
<evidence type="ECO:0000256" key="2">
    <source>
        <dbReference type="ARBA" id="ARBA00023002"/>
    </source>
</evidence>
<dbReference type="PANTHER" id="PTHR48105">
    <property type="entry name" value="THIOREDOXIN REDUCTASE 1-RELATED-RELATED"/>
    <property type="match status" value="1"/>
</dbReference>
<dbReference type="InterPro" id="IPR011006">
    <property type="entry name" value="CheY-like_superfamily"/>
</dbReference>
<gene>
    <name evidence="6" type="ORF">AOZ06_21810</name>
</gene>
<dbReference type="GO" id="GO:0000160">
    <property type="term" value="P:phosphorelay signal transduction system"/>
    <property type="evidence" value="ECO:0007669"/>
    <property type="project" value="InterPro"/>
</dbReference>
<dbReference type="PROSITE" id="PS50110">
    <property type="entry name" value="RESPONSE_REGULATORY"/>
    <property type="match status" value="1"/>
</dbReference>
<protein>
    <submittedName>
        <fullName evidence="6">Chemotaxis protein CheY</fullName>
    </submittedName>
</protein>
<dbReference type="Gene3D" id="3.50.50.60">
    <property type="entry name" value="FAD/NAD(P)-binding domain"/>
    <property type="match status" value="2"/>
</dbReference>
<evidence type="ECO:0000256" key="1">
    <source>
        <dbReference type="ARBA" id="ARBA00022630"/>
    </source>
</evidence>
<accession>A0A0N9I3U5</accession>
<evidence type="ECO:0000256" key="4">
    <source>
        <dbReference type="PROSITE-ProRule" id="PRU00169"/>
    </source>
</evidence>
<feature type="modified residue" description="4-aspartylphosphate" evidence="4">
    <location>
        <position position="65"/>
    </location>
</feature>
<dbReference type="InterPro" id="IPR050097">
    <property type="entry name" value="Ferredoxin-NADP_redctase_2"/>
</dbReference>
<dbReference type="STRING" id="860235.AOZ06_21810"/>
<keyword evidence="4" id="KW-0597">Phosphoprotein</keyword>
<dbReference type="AlphaFoldDB" id="A0A0N9I3U5"/>
<sequence>MPESHRPTMLAVDDDPHVLRAIRRDLSRVYQDKYRVLASTSAAEGLRILDKLRDRGEEPALLLVDQRMPEMTGIQFLDQSLDRFPLARRVLLTAYADTAVAIDAINRVRLHHYLVKPWEPPEERLYPVVDDLLSDWQASYQPPYGGIRIAGHRFAPSTHRVRDFLTRLQQPFRFMDVDRVAMPELDGVDPAELPVVLMPDGTMLTQPSFEELVDALGLTVSASRPHYDVAIVGGGPTGLATAVYSSSEGLSTLLLDAYVPGGQAGTSSRIENYLGFPAGVSGAELTRRAVAQARRFGTDILSPVAAVSLRRAGRARVLALSDGREVSAGCVLLSTGLSYRRLDAHGAEQFEGAGIYYGATAAETTSCVDQHVWIVGGANSAGQAAMHFAQHASRVTMLVRADCLQRSMSRYLIDEIERHPNIRVRLNTRLVAAEGSERLECVTLHNVLTDQFTTEPAEFLFTFIGATPRTQWLDGTVMRDSNGFLLTGPDTYPGNILPAGWDLQRHPLPLETSIPGVFAAGDARANSVKRIASGVGEGAMAAALIHQYRAES</sequence>
<dbReference type="InterPro" id="IPR023753">
    <property type="entry name" value="FAD/NAD-binding_dom"/>
</dbReference>
<dbReference type="GO" id="GO:0004791">
    <property type="term" value="F:thioredoxin-disulfide reductase (NADPH) activity"/>
    <property type="evidence" value="ECO:0007669"/>
    <property type="project" value="UniProtKB-EC"/>
</dbReference>
<dbReference type="EMBL" id="CP012752">
    <property type="protein sequence ID" value="ALG09197.1"/>
    <property type="molecule type" value="Genomic_DNA"/>
</dbReference>
<keyword evidence="2" id="KW-0560">Oxidoreductase</keyword>
<evidence type="ECO:0000313" key="7">
    <source>
        <dbReference type="Proteomes" id="UP000063699"/>
    </source>
</evidence>
<dbReference type="OrthoDB" id="109585at2"/>
<organism evidence="6 7">
    <name type="scientific">Kibdelosporangium phytohabitans</name>
    <dbReference type="NCBI Taxonomy" id="860235"/>
    <lineage>
        <taxon>Bacteria</taxon>
        <taxon>Bacillati</taxon>
        <taxon>Actinomycetota</taxon>
        <taxon>Actinomycetes</taxon>
        <taxon>Pseudonocardiales</taxon>
        <taxon>Pseudonocardiaceae</taxon>
        <taxon>Kibdelosporangium</taxon>
    </lineage>
</organism>
<dbReference type="Gene3D" id="3.40.50.2300">
    <property type="match status" value="1"/>
</dbReference>
<dbReference type="RefSeq" id="WP_054291101.1">
    <property type="nucleotide sequence ID" value="NZ_CP012752.1"/>
</dbReference>
<reference evidence="6 7" key="1">
    <citation type="submission" date="2015-07" db="EMBL/GenBank/DDBJ databases">
        <title>Genome sequencing of Kibdelosporangium phytohabitans.</title>
        <authorList>
            <person name="Qin S."/>
            <person name="Xing K."/>
        </authorList>
    </citation>
    <scope>NUCLEOTIDE SEQUENCE [LARGE SCALE GENOMIC DNA]</scope>
    <source>
        <strain evidence="6 7">KLBMP1111</strain>
    </source>
</reference>
<dbReference type="PRINTS" id="PR00368">
    <property type="entry name" value="FADPNR"/>
</dbReference>
<name>A0A0N9I3U5_9PSEU</name>
<dbReference type="SUPFAM" id="SSF52172">
    <property type="entry name" value="CheY-like"/>
    <property type="match status" value="1"/>
</dbReference>
<dbReference type="PRINTS" id="PR00469">
    <property type="entry name" value="PNDRDTASEII"/>
</dbReference>
<keyword evidence="7" id="KW-1185">Reference proteome</keyword>